<proteinExistence type="predicted"/>
<dbReference type="AlphaFoldDB" id="A0A0V8IGN8"/>
<organism evidence="1 2">
    <name type="scientific">Pseudarthrobacter enclensis</name>
    <dbReference type="NCBI Taxonomy" id="993070"/>
    <lineage>
        <taxon>Bacteria</taxon>
        <taxon>Bacillati</taxon>
        <taxon>Actinomycetota</taxon>
        <taxon>Actinomycetes</taxon>
        <taxon>Micrococcales</taxon>
        <taxon>Micrococcaceae</taxon>
        <taxon>Pseudarthrobacter</taxon>
    </lineage>
</organism>
<evidence type="ECO:0000313" key="1">
    <source>
        <dbReference type="EMBL" id="KSU73948.1"/>
    </source>
</evidence>
<dbReference type="EMBL" id="LNQM01000007">
    <property type="protein sequence ID" value="KSU73948.1"/>
    <property type="molecule type" value="Genomic_DNA"/>
</dbReference>
<gene>
    <name evidence="1" type="ORF">AS031_14815</name>
</gene>
<dbReference type="RefSeq" id="WP_058268921.1">
    <property type="nucleotide sequence ID" value="NZ_FMAZ01000006.1"/>
</dbReference>
<dbReference type="Proteomes" id="UP000053199">
    <property type="component" value="Unassembled WGS sequence"/>
</dbReference>
<evidence type="ECO:0000313" key="2">
    <source>
        <dbReference type="Proteomes" id="UP000053199"/>
    </source>
</evidence>
<dbReference type="STRING" id="993070.AS031_14815"/>
<protein>
    <submittedName>
        <fullName evidence="1">3-methyladenine DNA glycosylase</fullName>
    </submittedName>
</protein>
<dbReference type="OrthoDB" id="9790578at2"/>
<sequence length="326" mass="36954">MSLEQPVEQFRVLAADEWQAREETHRRRVDRYAGPYLERRSAGMKHPVEDFLFTYYTHKPGQLRRWHPGAGAVLTGSAAGERRAWKHYRLLDDGELASLGLPAGSTAAAFDRGAFLADRREALAFADIILRGTAARPAQFGCFGLHEWAMVYHQDKFELRHEYLDLRLGAAGTDAVVEENRIRCTHFDAFRFYTPDASPLNELRPTRESQRHLEQPGCLHANMDLYKWAYKLLPALPSELVMDCFELSWRIRAMDMQASPYDLSGWGYPPIRIETTDGKADYVSRQRGFAREAAVLRNRLASALSSLSAATDLAPEEGQDHERGAA</sequence>
<reference evidence="1 2" key="1">
    <citation type="journal article" date="2014" name="Arch. Microbiol.">
        <title>Arthrobacter enclensis sp. nov., isolated from sediment sample.</title>
        <authorList>
            <person name="Dastager S.G."/>
            <person name="Liu Q."/>
            <person name="Tang S.K."/>
            <person name="Krishnamurthi S."/>
            <person name="Lee J.C."/>
            <person name="Li W.J."/>
        </authorList>
    </citation>
    <scope>NUCLEOTIDE SEQUENCE [LARGE SCALE GENOMIC DNA]</scope>
    <source>
        <strain evidence="1 2">NIO-1008</strain>
    </source>
</reference>
<accession>A0A0V8IGN8</accession>
<name>A0A0V8IGN8_9MICC</name>
<comment type="caution">
    <text evidence="1">The sequence shown here is derived from an EMBL/GenBank/DDBJ whole genome shotgun (WGS) entry which is preliminary data.</text>
</comment>
<keyword evidence="2" id="KW-1185">Reference proteome</keyword>